<keyword evidence="2" id="KW-1185">Reference proteome</keyword>
<gene>
    <name evidence="1" type="ORF">MAR_020435</name>
</gene>
<dbReference type="EMBL" id="CP111016">
    <property type="protein sequence ID" value="WAR05066.1"/>
    <property type="molecule type" value="Genomic_DNA"/>
</dbReference>
<protein>
    <submittedName>
        <fullName evidence="1">Uncharacterized protein</fullName>
    </submittedName>
</protein>
<accession>A0ABY7ED46</accession>
<reference evidence="1" key="1">
    <citation type="submission" date="2022-11" db="EMBL/GenBank/DDBJ databases">
        <title>Centuries of genome instability and evolution in soft-shell clam transmissible cancer (bioRxiv).</title>
        <authorList>
            <person name="Hart S.F.M."/>
            <person name="Yonemitsu M.A."/>
            <person name="Giersch R.M."/>
            <person name="Beal B.F."/>
            <person name="Arriagada G."/>
            <person name="Davis B.W."/>
            <person name="Ostrander E.A."/>
            <person name="Goff S.P."/>
            <person name="Metzger M.J."/>
        </authorList>
    </citation>
    <scope>NUCLEOTIDE SEQUENCE</scope>
    <source>
        <strain evidence="1">MELC-2E11</strain>
        <tissue evidence="1">Siphon/mantle</tissue>
    </source>
</reference>
<name>A0ABY7ED46_MYAAR</name>
<sequence length="63" mass="7110">MTGVDQSLDHTKWMVTIANQPHGSAHFEMCLSTAFKQDHGRRYKYALLICVHTSLAVGKFISM</sequence>
<organism evidence="1 2">
    <name type="scientific">Mya arenaria</name>
    <name type="common">Soft-shell clam</name>
    <dbReference type="NCBI Taxonomy" id="6604"/>
    <lineage>
        <taxon>Eukaryota</taxon>
        <taxon>Metazoa</taxon>
        <taxon>Spiralia</taxon>
        <taxon>Lophotrochozoa</taxon>
        <taxon>Mollusca</taxon>
        <taxon>Bivalvia</taxon>
        <taxon>Autobranchia</taxon>
        <taxon>Heteroconchia</taxon>
        <taxon>Euheterodonta</taxon>
        <taxon>Imparidentia</taxon>
        <taxon>Neoheterodontei</taxon>
        <taxon>Myida</taxon>
        <taxon>Myoidea</taxon>
        <taxon>Myidae</taxon>
        <taxon>Mya</taxon>
    </lineage>
</organism>
<evidence type="ECO:0000313" key="1">
    <source>
        <dbReference type="EMBL" id="WAR05066.1"/>
    </source>
</evidence>
<evidence type="ECO:0000313" key="2">
    <source>
        <dbReference type="Proteomes" id="UP001164746"/>
    </source>
</evidence>
<dbReference type="Proteomes" id="UP001164746">
    <property type="component" value="Chromosome 5"/>
</dbReference>
<proteinExistence type="predicted"/>